<dbReference type="InterPro" id="IPR003785">
    <property type="entry name" value="Creatininase/forma_Hydrolase"/>
</dbReference>
<dbReference type="GO" id="GO:0009231">
    <property type="term" value="P:riboflavin biosynthetic process"/>
    <property type="evidence" value="ECO:0007669"/>
    <property type="project" value="TreeGrafter"/>
</dbReference>
<name>A0A4P6MXT8_9MICO</name>
<dbReference type="AlphaFoldDB" id="A0A4P6MXT8"/>
<dbReference type="Proteomes" id="UP000290408">
    <property type="component" value="Chromosome"/>
</dbReference>
<dbReference type="OrthoDB" id="9801445at2"/>
<dbReference type="InterPro" id="IPR024087">
    <property type="entry name" value="Creatininase-like_sf"/>
</dbReference>
<dbReference type="GO" id="GO:0046872">
    <property type="term" value="F:metal ion binding"/>
    <property type="evidence" value="ECO:0007669"/>
    <property type="project" value="UniProtKB-KW"/>
</dbReference>
<dbReference type="InterPro" id="IPR023871">
    <property type="entry name" value="MftE"/>
</dbReference>
<dbReference type="NCBIfam" id="TIGR03964">
    <property type="entry name" value="mycofact_creat"/>
    <property type="match status" value="1"/>
</dbReference>
<dbReference type="EMBL" id="CP036164">
    <property type="protein sequence ID" value="QBF47996.1"/>
    <property type="molecule type" value="Genomic_DNA"/>
</dbReference>
<organism evidence="6 7">
    <name type="scientific">Janibacter limosus</name>
    <dbReference type="NCBI Taxonomy" id="53458"/>
    <lineage>
        <taxon>Bacteria</taxon>
        <taxon>Bacillati</taxon>
        <taxon>Actinomycetota</taxon>
        <taxon>Actinomycetes</taxon>
        <taxon>Micrococcales</taxon>
        <taxon>Intrasporangiaceae</taxon>
        <taxon>Janibacter</taxon>
    </lineage>
</organism>
<keyword evidence="2" id="KW-0479">Metal-binding</keyword>
<evidence type="ECO:0000256" key="2">
    <source>
        <dbReference type="ARBA" id="ARBA00022723"/>
    </source>
</evidence>
<dbReference type="KEGG" id="jli:EXU32_11035"/>
<accession>A0A4P6MXT8</accession>
<protein>
    <submittedName>
        <fullName evidence="6">Mycofactocin biosynthesis peptidyl-dipeptidase MftE</fullName>
    </submittedName>
</protein>
<comment type="cofactor">
    <cofactor evidence="1">
        <name>Zn(2+)</name>
        <dbReference type="ChEBI" id="CHEBI:29105"/>
    </cofactor>
</comment>
<dbReference type="SUPFAM" id="SSF102215">
    <property type="entry name" value="Creatininase"/>
    <property type="match status" value="1"/>
</dbReference>
<reference evidence="6 7" key="1">
    <citation type="submission" date="2019-02" db="EMBL/GenBank/DDBJ databases">
        <title>Genomic data mining of an Antarctic deep-sea actinobacterium, Janibacterlimosus P3-3-X1.</title>
        <authorList>
            <person name="Liao L."/>
            <person name="Chen B."/>
        </authorList>
    </citation>
    <scope>NUCLEOTIDE SEQUENCE [LARGE SCALE GENOMIC DNA]</scope>
    <source>
        <strain evidence="6 7">P3-3-X1</strain>
    </source>
</reference>
<evidence type="ECO:0000256" key="1">
    <source>
        <dbReference type="ARBA" id="ARBA00001947"/>
    </source>
</evidence>
<evidence type="ECO:0000313" key="6">
    <source>
        <dbReference type="EMBL" id="QBF47996.1"/>
    </source>
</evidence>
<evidence type="ECO:0000313" key="7">
    <source>
        <dbReference type="Proteomes" id="UP000290408"/>
    </source>
</evidence>
<evidence type="ECO:0000256" key="3">
    <source>
        <dbReference type="ARBA" id="ARBA00022801"/>
    </source>
</evidence>
<keyword evidence="7" id="KW-1185">Reference proteome</keyword>
<keyword evidence="3" id="KW-0378">Hydrolase</keyword>
<evidence type="ECO:0000256" key="5">
    <source>
        <dbReference type="ARBA" id="ARBA00024029"/>
    </source>
</evidence>
<dbReference type="PANTHER" id="PTHR35005:SF1">
    <property type="entry name" value="2-AMINO-5-FORMYLAMINO-6-RIBOSYLAMINOPYRIMIDIN-4(3H)-ONE 5'-MONOPHOSPHATE DEFORMYLASE"/>
    <property type="match status" value="1"/>
</dbReference>
<dbReference type="GO" id="GO:0016811">
    <property type="term" value="F:hydrolase activity, acting on carbon-nitrogen (but not peptide) bonds, in linear amides"/>
    <property type="evidence" value="ECO:0007669"/>
    <property type="project" value="TreeGrafter"/>
</dbReference>
<proteinExistence type="inferred from homology"/>
<dbReference type="Pfam" id="PF02633">
    <property type="entry name" value="Creatininase"/>
    <property type="match status" value="1"/>
</dbReference>
<keyword evidence="4" id="KW-0862">Zinc</keyword>
<gene>
    <name evidence="6" type="primary">mftE</name>
    <name evidence="6" type="ORF">EXU32_11035</name>
</gene>
<evidence type="ECO:0000256" key="4">
    <source>
        <dbReference type="ARBA" id="ARBA00022833"/>
    </source>
</evidence>
<dbReference type="Gene3D" id="3.40.50.10310">
    <property type="entry name" value="Creatininase"/>
    <property type="match status" value="1"/>
</dbReference>
<dbReference type="RefSeq" id="WP_130631165.1">
    <property type="nucleotide sequence ID" value="NZ_CP036164.1"/>
</dbReference>
<dbReference type="PANTHER" id="PTHR35005">
    <property type="entry name" value="3-DEHYDRO-SCYLLO-INOSOSE HYDROLASE"/>
    <property type="match status" value="1"/>
</dbReference>
<comment type="similarity">
    <text evidence="5">Belongs to the creatininase superfamily.</text>
</comment>
<sequence length="244" mass="25359">MLTRTTWTALEPGCRVLVPIGSTEQHGPHLGLGTDTAIAVAVASRLAGSVPGPTHVAPPVAFGASGEHQGFPGLMSVGNDVLQLVLVELVRSMSSWAGEITFVNTHGGNLAALRGAVTQLRAEGHHARWLPCATEELDLHAGHAETSIMLHLDPLTVDMSAAEVGDTRPLAEVLPTLMTKGVIAVSANGVLGDPTTATAEEGVRLLDLIVEDALERLTSAVVDDRGCLVRGSDRAAPAAMQRQS</sequence>